<reference evidence="1 2" key="1">
    <citation type="submission" date="2021-08" db="EMBL/GenBank/DDBJ databases">
        <title>Comparative Genomics Analysis of the Genus Qipengyuania Reveals Extensive Genetic Diversity and Metabolic Versatility, Including the Description of Fifteen Novel Species.</title>
        <authorList>
            <person name="Liu Y."/>
        </authorList>
    </citation>
    <scope>NUCLEOTIDE SEQUENCE [LARGE SCALE GENOMIC DNA]</scope>
    <source>
        <strain evidence="1 2">1NDH17</strain>
    </source>
</reference>
<dbReference type="Proteomes" id="UP000783253">
    <property type="component" value="Unassembled WGS sequence"/>
</dbReference>
<proteinExistence type="predicted"/>
<sequence>MEIHRLDLDVAIYRDRVQVTHRPTDTFVDQRAEYPFSTERSIVGNARYLEDTMVRAIRKVIAQGGFSLRDPIARVVRCDGPLAEDERVIVEYSLRETGMRQVIFELEE</sequence>
<keyword evidence="2" id="KW-1185">Reference proteome</keyword>
<comment type="caution">
    <text evidence="1">The sequence shown here is derived from an EMBL/GenBank/DDBJ whole genome shotgun (WGS) entry which is preliminary data.</text>
</comment>
<accession>A0ABS7J1Q5</accession>
<dbReference type="EMBL" id="JAIGNK010000003">
    <property type="protein sequence ID" value="MBX7458426.1"/>
    <property type="molecule type" value="Genomic_DNA"/>
</dbReference>
<organism evidence="1 2">
    <name type="scientific">Qipengyuania polymorpha</name>
    <dbReference type="NCBI Taxonomy" id="2867234"/>
    <lineage>
        <taxon>Bacteria</taxon>
        <taxon>Pseudomonadati</taxon>
        <taxon>Pseudomonadota</taxon>
        <taxon>Alphaproteobacteria</taxon>
        <taxon>Sphingomonadales</taxon>
        <taxon>Erythrobacteraceae</taxon>
        <taxon>Qipengyuania</taxon>
    </lineage>
</organism>
<name>A0ABS7J1Q5_9SPHN</name>
<dbReference type="RefSeq" id="WP_221573842.1">
    <property type="nucleotide sequence ID" value="NZ_JAIGNK010000003.1"/>
</dbReference>
<gene>
    <name evidence="1" type="ORF">K3152_09230</name>
</gene>
<evidence type="ECO:0000313" key="1">
    <source>
        <dbReference type="EMBL" id="MBX7458426.1"/>
    </source>
</evidence>
<evidence type="ECO:0000313" key="2">
    <source>
        <dbReference type="Proteomes" id="UP000783253"/>
    </source>
</evidence>
<protein>
    <submittedName>
        <fullName evidence="1">Uncharacterized protein</fullName>
    </submittedName>
</protein>